<organism evidence="3 4">
    <name type="scientific">Cyanobacterium aponinum 0216</name>
    <dbReference type="NCBI Taxonomy" id="2676140"/>
    <lineage>
        <taxon>Bacteria</taxon>
        <taxon>Bacillati</taxon>
        <taxon>Cyanobacteriota</taxon>
        <taxon>Cyanophyceae</taxon>
        <taxon>Oscillatoriophycideae</taxon>
        <taxon>Chroococcales</taxon>
        <taxon>Geminocystaceae</taxon>
        <taxon>Cyanobacterium</taxon>
    </lineage>
</organism>
<accession>A0A844GY94</accession>
<dbReference type="PROSITE" id="PS50005">
    <property type="entry name" value="TPR"/>
    <property type="match status" value="1"/>
</dbReference>
<dbReference type="Gene3D" id="1.25.40.10">
    <property type="entry name" value="Tetratricopeptide repeat domain"/>
    <property type="match status" value="1"/>
</dbReference>
<keyword evidence="1" id="KW-0802">TPR repeat</keyword>
<feature type="repeat" description="TPR" evidence="1">
    <location>
        <begin position="141"/>
        <end position="174"/>
    </location>
</feature>
<evidence type="ECO:0000313" key="4">
    <source>
        <dbReference type="Proteomes" id="UP000437131"/>
    </source>
</evidence>
<dbReference type="EMBL" id="WMIA01000020">
    <property type="protein sequence ID" value="MTF39958.1"/>
    <property type="molecule type" value="Genomic_DNA"/>
</dbReference>
<gene>
    <name evidence="3" type="ORF">GGC33_13620</name>
</gene>
<name>A0A844GY94_9CHRO</name>
<dbReference type="PANTHER" id="PTHR47200">
    <property type="entry name" value="THYLAKOID LUMENAL 15 KDA PROTEIN 1, CHLOROPLASTIC"/>
    <property type="match status" value="1"/>
</dbReference>
<protein>
    <recommendedName>
        <fullName evidence="5">Pentapeptide repeat protein</fullName>
    </recommendedName>
</protein>
<dbReference type="SUPFAM" id="SSF141571">
    <property type="entry name" value="Pentapeptide repeat-like"/>
    <property type="match status" value="1"/>
</dbReference>
<proteinExistence type="predicted"/>
<feature type="signal peptide" evidence="2">
    <location>
        <begin position="1"/>
        <end position="23"/>
    </location>
</feature>
<sequence length="259" mass="27703">MNKTILLTSTLLMSLIATFPCQAENIEHLNQLLQTKQCENCDLADAGLVMINLQGANLRGANLVGANLSRADLTGADLRGANLTNASFFGANLSGANLSGANAYNTDFRNSYVQGVIIEGLDLSMAHIQGTVGIPATAASAEQFYVWGLSEDKDGNYKAAADYYSQAINLNPELAQAYLGRAVIKSRYGQVSAAIKDAETAQGLFETQNNSEGYLLSSRFVQLVKARAEAEEKDGNQGSPQFVQIVNSIAPMVLKLFLP</sequence>
<dbReference type="Gene3D" id="2.160.20.80">
    <property type="entry name" value="E3 ubiquitin-protein ligase SopA"/>
    <property type="match status" value="1"/>
</dbReference>
<dbReference type="Proteomes" id="UP000437131">
    <property type="component" value="Unassembled WGS sequence"/>
</dbReference>
<comment type="caution">
    <text evidence="3">The sequence shown here is derived from an EMBL/GenBank/DDBJ whole genome shotgun (WGS) entry which is preliminary data.</text>
</comment>
<reference evidence="3 4" key="1">
    <citation type="submission" date="2019-11" db="EMBL/GenBank/DDBJ databases">
        <title>Isolation of a new High Light Tolerant Cyanobacteria.</title>
        <authorList>
            <person name="Dobson Z."/>
            <person name="Vaughn N."/>
            <person name="Vaughn M."/>
            <person name="Fromme P."/>
            <person name="Mazor Y."/>
        </authorList>
    </citation>
    <scope>NUCLEOTIDE SEQUENCE [LARGE SCALE GENOMIC DNA]</scope>
    <source>
        <strain evidence="3 4">0216</strain>
    </source>
</reference>
<dbReference type="RefSeq" id="WP_015220756.1">
    <property type="nucleotide sequence ID" value="NZ_WMIA01000020.1"/>
</dbReference>
<evidence type="ECO:0008006" key="5">
    <source>
        <dbReference type="Google" id="ProtNLM"/>
    </source>
</evidence>
<dbReference type="SUPFAM" id="SSF48452">
    <property type="entry name" value="TPR-like"/>
    <property type="match status" value="1"/>
</dbReference>
<evidence type="ECO:0000256" key="1">
    <source>
        <dbReference type="PROSITE-ProRule" id="PRU00339"/>
    </source>
</evidence>
<evidence type="ECO:0000313" key="3">
    <source>
        <dbReference type="EMBL" id="MTF39958.1"/>
    </source>
</evidence>
<dbReference type="Pfam" id="PF00805">
    <property type="entry name" value="Pentapeptide"/>
    <property type="match status" value="1"/>
</dbReference>
<dbReference type="InterPro" id="IPR001646">
    <property type="entry name" value="5peptide_repeat"/>
</dbReference>
<dbReference type="PANTHER" id="PTHR47200:SF2">
    <property type="entry name" value="THYLAKOID LUMENAL 15 KDA PROTEIN 1, CHLOROPLASTIC"/>
    <property type="match status" value="1"/>
</dbReference>
<feature type="chain" id="PRO_5032760239" description="Pentapeptide repeat protein" evidence="2">
    <location>
        <begin position="24"/>
        <end position="259"/>
    </location>
</feature>
<dbReference type="AlphaFoldDB" id="A0A844GY94"/>
<dbReference type="InterPro" id="IPR019734">
    <property type="entry name" value="TPR_rpt"/>
</dbReference>
<evidence type="ECO:0000256" key="2">
    <source>
        <dbReference type="SAM" id="SignalP"/>
    </source>
</evidence>
<keyword evidence="2" id="KW-0732">Signal</keyword>
<dbReference type="InterPro" id="IPR044213">
    <property type="entry name" value="At2g44920-like"/>
</dbReference>
<dbReference type="SMART" id="SM00028">
    <property type="entry name" value="TPR"/>
    <property type="match status" value="2"/>
</dbReference>
<dbReference type="InterPro" id="IPR011990">
    <property type="entry name" value="TPR-like_helical_dom_sf"/>
</dbReference>